<evidence type="ECO:0000313" key="8">
    <source>
        <dbReference type="Proteomes" id="UP000185779"/>
    </source>
</evidence>
<evidence type="ECO:0000256" key="1">
    <source>
        <dbReference type="ARBA" id="ARBA00023015"/>
    </source>
</evidence>
<gene>
    <name evidence="6" type="ORF">ENI32_02510</name>
    <name evidence="7" type="ORF">SBU_000961</name>
</gene>
<dbReference type="InterPro" id="IPR011991">
    <property type="entry name" value="ArsR-like_HTH"/>
</dbReference>
<keyword evidence="3" id="KW-0804">Transcription</keyword>
<evidence type="ECO:0000259" key="5">
    <source>
        <dbReference type="SMART" id="SM00418"/>
    </source>
</evidence>
<dbReference type="Gene3D" id="1.10.10.10">
    <property type="entry name" value="Winged helix-like DNA-binding domain superfamily/Winged helix DNA-binding domain"/>
    <property type="match status" value="1"/>
</dbReference>
<dbReference type="STRING" id="1839936.SBU_000961"/>
<dbReference type="PANTHER" id="PTHR43132">
    <property type="entry name" value="ARSENICAL RESISTANCE OPERON REPRESSOR ARSR-RELATED"/>
    <property type="match status" value="1"/>
</dbReference>
<dbReference type="GO" id="GO:0003700">
    <property type="term" value="F:DNA-binding transcription factor activity"/>
    <property type="evidence" value="ECO:0007669"/>
    <property type="project" value="InterPro"/>
</dbReference>
<evidence type="ECO:0000256" key="3">
    <source>
        <dbReference type="ARBA" id="ARBA00023163"/>
    </source>
</evidence>
<dbReference type="PANTHER" id="PTHR43132:SF2">
    <property type="entry name" value="ARSENICAL RESISTANCE OPERON REPRESSOR ARSR-RELATED"/>
    <property type="match status" value="1"/>
</dbReference>
<keyword evidence="4" id="KW-0812">Transmembrane</keyword>
<comment type="caution">
    <text evidence="7">The sequence shown here is derived from an EMBL/GenBank/DDBJ whole genome shotgun (WGS) entry which is preliminary data.</text>
</comment>
<sequence length="190" mass="21328">MVNEDKKVLMLPLDDDSSKTVVQAISNETARKILDFLADTPSSASEISEHLGIPLTTVMYNLDKLSEARLIKVVEKRYSKKMRDIKIYAPQERLIVIIPGKRSKEDVLTILRRMVWMIGALVIVSGAIKYLTWAETPSLLRESAKAPTIPATHSLTAVSHTGAWFWFFLGGLFIILLSSLIAILSMKKRM</sequence>
<evidence type="ECO:0000313" key="7">
    <source>
        <dbReference type="EMBL" id="OFV66024.1"/>
    </source>
</evidence>
<keyword evidence="1" id="KW-0805">Transcription regulation</keyword>
<reference evidence="6" key="2">
    <citation type="journal article" date="2020" name="mSystems">
        <title>Genome- and Community-Level Interaction Insights into Carbon Utilization and Element Cycling Functions of Hydrothermarchaeota in Hydrothermal Sediment.</title>
        <authorList>
            <person name="Zhou Z."/>
            <person name="Liu Y."/>
            <person name="Xu W."/>
            <person name="Pan J."/>
            <person name="Luo Z.H."/>
            <person name="Li M."/>
        </authorList>
    </citation>
    <scope>NUCLEOTIDE SEQUENCE [LARGE SCALE GENOMIC DNA]</scope>
    <source>
        <strain evidence="6">HyVt-386</strain>
    </source>
</reference>
<dbReference type="InterPro" id="IPR001845">
    <property type="entry name" value="HTH_ArsR_DNA-bd_dom"/>
</dbReference>
<keyword evidence="2" id="KW-0238">DNA-binding</keyword>
<dbReference type="Proteomes" id="UP000885936">
    <property type="component" value="Unassembled WGS sequence"/>
</dbReference>
<dbReference type="SUPFAM" id="SSF46785">
    <property type="entry name" value="Winged helix' DNA-binding domain"/>
    <property type="match status" value="1"/>
</dbReference>
<keyword evidence="4" id="KW-1133">Transmembrane helix</keyword>
<proteinExistence type="predicted"/>
<keyword evidence="4" id="KW-0472">Membrane</keyword>
<evidence type="ECO:0000256" key="2">
    <source>
        <dbReference type="ARBA" id="ARBA00023125"/>
    </source>
</evidence>
<protein>
    <submittedName>
        <fullName evidence="6">ArsR family transcriptional regulator</fullName>
    </submittedName>
    <submittedName>
        <fullName evidence="7">Transcriptional regulator, ArsR family</fullName>
    </submittedName>
</protein>
<evidence type="ECO:0000256" key="4">
    <source>
        <dbReference type="SAM" id="Phobius"/>
    </source>
</evidence>
<dbReference type="Pfam" id="PF12840">
    <property type="entry name" value="HTH_20"/>
    <property type="match status" value="1"/>
</dbReference>
<dbReference type="SMART" id="SM00418">
    <property type="entry name" value="HTH_ARSR"/>
    <property type="match status" value="1"/>
</dbReference>
<dbReference type="EMBL" id="LYOR01000004">
    <property type="protein sequence ID" value="OFV66024.1"/>
    <property type="molecule type" value="Genomic_DNA"/>
</dbReference>
<dbReference type="CDD" id="cd00090">
    <property type="entry name" value="HTH_ARSR"/>
    <property type="match status" value="1"/>
</dbReference>
<dbReference type="InterPro" id="IPR036388">
    <property type="entry name" value="WH-like_DNA-bd_sf"/>
</dbReference>
<feature type="domain" description="HTH arsR-type" evidence="5">
    <location>
        <begin position="20"/>
        <end position="94"/>
    </location>
</feature>
<feature type="transmembrane region" description="Helical" evidence="4">
    <location>
        <begin position="114"/>
        <end position="133"/>
    </location>
</feature>
<accession>A0A1F2P492</accession>
<dbReference type="GO" id="GO:0003677">
    <property type="term" value="F:DNA binding"/>
    <property type="evidence" value="ECO:0007669"/>
    <property type="project" value="UniProtKB-KW"/>
</dbReference>
<reference evidence="7 8" key="1">
    <citation type="submission" date="2016-05" db="EMBL/GenBank/DDBJ databases">
        <title>Microbial consortia oxidize butane by reversing methanogenesis.</title>
        <authorList>
            <person name="Laso-Perez R."/>
            <person name="Richter M."/>
            <person name="Wegener G."/>
            <person name="Musat F."/>
        </authorList>
    </citation>
    <scope>NUCLEOTIDE SEQUENCE [LARGE SCALE GENOMIC DNA]</scope>
    <source>
        <strain evidence="7">BOX1</strain>
    </source>
</reference>
<evidence type="ECO:0000313" key="6">
    <source>
        <dbReference type="EMBL" id="HEC56744.1"/>
    </source>
</evidence>
<organism evidence="7 8">
    <name type="scientific">Candidatus Syntropharchaeum butanivorans</name>
    <dbReference type="NCBI Taxonomy" id="1839936"/>
    <lineage>
        <taxon>Archaea</taxon>
        <taxon>Methanobacteriati</taxon>
        <taxon>Methanobacteriota</taxon>
        <taxon>Stenosarchaea group</taxon>
        <taxon>Methanomicrobia</taxon>
        <taxon>Methanosarcinales</taxon>
        <taxon>ANME-2 cluster</taxon>
        <taxon>Candidatus Syntropharchaeum</taxon>
    </lineage>
</organism>
<name>A0A1F2P492_9EURY</name>
<dbReference type="InterPro" id="IPR051011">
    <property type="entry name" value="Metal_resp_trans_reg"/>
</dbReference>
<feature type="transmembrane region" description="Helical" evidence="4">
    <location>
        <begin position="163"/>
        <end position="184"/>
    </location>
</feature>
<dbReference type="Proteomes" id="UP000185779">
    <property type="component" value="Unassembled WGS sequence"/>
</dbReference>
<dbReference type="EMBL" id="DRIE01000040">
    <property type="protein sequence ID" value="HEC56744.1"/>
    <property type="molecule type" value="Genomic_DNA"/>
</dbReference>
<dbReference type="InterPro" id="IPR036390">
    <property type="entry name" value="WH_DNA-bd_sf"/>
</dbReference>
<keyword evidence="8" id="KW-1185">Reference proteome</keyword>
<dbReference type="AlphaFoldDB" id="A0A1F2P492"/>